<keyword evidence="7" id="KW-0732">Signal</keyword>
<dbReference type="Pfam" id="PF03935">
    <property type="entry name" value="SKN1_KRE6_Sbg1"/>
    <property type="match status" value="5"/>
</dbReference>
<dbReference type="GO" id="GO:0071555">
    <property type="term" value="P:cell wall organization"/>
    <property type="evidence" value="ECO:0007669"/>
    <property type="project" value="UniProtKB-KW"/>
</dbReference>
<feature type="region of interest" description="Disordered" evidence="5">
    <location>
        <begin position="1274"/>
        <end position="1294"/>
    </location>
</feature>
<keyword evidence="2 6" id="KW-0472">Membrane</keyword>
<comment type="caution">
    <text evidence="8">The sequence shown here is derived from an EMBL/GenBank/DDBJ whole genome shotgun (WGS) entry which is preliminary data.</text>
</comment>
<feature type="signal peptide" evidence="7">
    <location>
        <begin position="1"/>
        <end position="20"/>
    </location>
</feature>
<comment type="subcellular location">
    <subcellularLocation>
        <location evidence="1">Membrane</location>
    </subcellularLocation>
</comment>
<dbReference type="GO" id="GO:0015926">
    <property type="term" value="F:glucosidase activity"/>
    <property type="evidence" value="ECO:0007669"/>
    <property type="project" value="TreeGrafter"/>
</dbReference>
<evidence type="ECO:0000256" key="3">
    <source>
        <dbReference type="ARBA" id="ARBA00023180"/>
    </source>
</evidence>
<keyword evidence="6" id="KW-0812">Transmembrane</keyword>
<sequence length="1294" mass="141858">MKPSVWTPLLLAAVVTHAAADDDGRAASGLRIWVDPDTPADKHSYVSSRGATWELVMSDEFNSPGRSFRPGRDHLWTSLEMPDTVDGGLSFYSHSMVTTVCEEDKTCVLRIGASTKARNESVYNENSDPPGYQDVTMYYTTGMIQGWNKFCFQGGMVEVRAQLPGALSNTSQNPDLKGDASDRVSNTEYYPTWPGIWMMGNLGRALFSASMERMWPYSYDRCEPDVFDPKNQRISACNEDPGFGLNPSQGRGAPEIDIIEGSGLSLTSSLQISPGMPTDFRRISDQNDSCSYNASCNETGANQVGVPTEVYASRGHKSWYQGLRYGANNLCAPQENATQSYDTVKASLEAGITENSCDLSICPASFDVNSDLTEISGSGSQRWGINANGTCYSRMNPQMGTLLCSVGNKDPECGKSLGAQDSPDFKYYVDTVSANWPIHLAAYTDYLTYQIEWVPGVNGYIRWMLEGQPVYEIPAEAVTNPPQDSTKSNPTKILPEEPMYLIMNVALSSQQTASPPNAGRACRDKGNTTDPETSALNKRVCDEFPMYLKVDYVRLYQDVSDGSSMSIGCNPSTHPTKVWIDNHIEDYENPGNPWQEVDGLAFCTRCTTKVRVIGVKLFVEAAGVLAAQLIFYSWLTREFAMKTALLSVAIASAVAATQAAESPTASEWIDAGTPADKHSYVSSRGETWQLVMSDEFNTPDRSFEPGHDRLWTSMEMADTEDGGLAYYSHKMVTTVCEDNTCALRIGATTEAKTLKEQNVTMQYTSGMLQGWNKFCFQGGMVEVRAQLPGSEAGASRNARVAGNDSDRVSSSLFYPTWPGIWMMGNLGRALFTSSLERMWPFSYDKCEKEIFDPKNQRISACDANPGFGMNPSQGRGAPEINLVRALGHSIMSGLEISPGMPTDFRRIDPENDWCAQDGVCEAKGANDIGVPTAGYAERGHKSWYQGLRYGANNLCTPEEAKKQTYDSVVSSLKLGITDNECTDKICPASFDINGDFDTMNEGGSARWGINTNGTCFARMNANMGTLLCNAGNSDAECKNGTAVGDEDSSAFKYYVDSVSTNWPIHLAAYTGYLTYQIEWVPGSTGYIRWMLEGAPVFEIPAEAITSPPQNALKTNPLKMMPEEPMYLIMNVALSSQWDASPPNAGRACKDHDKKANADEIEEAEEICDQFPLYMKVDYVRVYQDVSSTSSMSIGCNPSSHPTKEWIEGHLDEYQNDANPWVAVSSVSSLSTDSTSSESNSRTTIIVIVVVAAALVVVVAVFVIFRRRLHQRTAENNAQSSHSQLPPHLKPGSGL</sequence>
<dbReference type="InterPro" id="IPR005629">
    <property type="entry name" value="Skn1/Kre6/Sbg1"/>
</dbReference>
<accession>A0A8K1FJN8</accession>
<dbReference type="SUPFAM" id="SSF49899">
    <property type="entry name" value="Concanavalin A-like lectins/glucanases"/>
    <property type="match status" value="2"/>
</dbReference>
<organism evidence="8 9">
    <name type="scientific">Pythium oligandrum</name>
    <name type="common">Mycoparasitic fungus</name>
    <dbReference type="NCBI Taxonomy" id="41045"/>
    <lineage>
        <taxon>Eukaryota</taxon>
        <taxon>Sar</taxon>
        <taxon>Stramenopiles</taxon>
        <taxon>Oomycota</taxon>
        <taxon>Peronosporomycetes</taxon>
        <taxon>Pythiales</taxon>
        <taxon>Pythiaceae</taxon>
        <taxon>Pythium</taxon>
    </lineage>
</organism>
<keyword evidence="4" id="KW-0961">Cell wall biogenesis/degradation</keyword>
<dbReference type="Gene3D" id="2.60.120.200">
    <property type="match status" value="4"/>
</dbReference>
<dbReference type="Proteomes" id="UP000794436">
    <property type="component" value="Unassembled WGS sequence"/>
</dbReference>
<dbReference type="InterPro" id="IPR013320">
    <property type="entry name" value="ConA-like_dom_sf"/>
</dbReference>
<keyword evidence="9" id="KW-1185">Reference proteome</keyword>
<reference evidence="8" key="1">
    <citation type="submission" date="2019-03" db="EMBL/GenBank/DDBJ databases">
        <title>Long read genome sequence of the mycoparasitic Pythium oligandrum ATCC 38472 isolated from sugarbeet rhizosphere.</title>
        <authorList>
            <person name="Gaulin E."/>
        </authorList>
    </citation>
    <scope>NUCLEOTIDE SEQUENCE</scope>
    <source>
        <strain evidence="8">ATCC 38472_TT</strain>
    </source>
</reference>
<dbReference type="PANTHER" id="PTHR31361:SF1">
    <property type="entry name" value="BETA-GLUCAN SYNTHESIS-ASSOCIATED PROTEIN KRE6-RELATED"/>
    <property type="match status" value="1"/>
</dbReference>
<dbReference type="PANTHER" id="PTHR31361">
    <property type="entry name" value="BETA-GLUCAN SYNTHESIS-ASSOCIATED PROTEIN KRE6-RELATED"/>
    <property type="match status" value="1"/>
</dbReference>
<evidence type="ECO:0000256" key="2">
    <source>
        <dbReference type="ARBA" id="ARBA00023136"/>
    </source>
</evidence>
<name>A0A8K1FJN8_PYTOL</name>
<feature type="region of interest" description="Disordered" evidence="5">
    <location>
        <begin position="512"/>
        <end position="533"/>
    </location>
</feature>
<evidence type="ECO:0000256" key="7">
    <source>
        <dbReference type="SAM" id="SignalP"/>
    </source>
</evidence>
<evidence type="ECO:0008006" key="10">
    <source>
        <dbReference type="Google" id="ProtNLM"/>
    </source>
</evidence>
<evidence type="ECO:0000256" key="6">
    <source>
        <dbReference type="SAM" id="Phobius"/>
    </source>
</evidence>
<evidence type="ECO:0000313" key="9">
    <source>
        <dbReference type="Proteomes" id="UP000794436"/>
    </source>
</evidence>
<gene>
    <name evidence="8" type="ORF">Poli38472_009298</name>
</gene>
<dbReference type="EMBL" id="SPLM01000038">
    <property type="protein sequence ID" value="TMW65131.1"/>
    <property type="molecule type" value="Genomic_DNA"/>
</dbReference>
<keyword evidence="3" id="KW-0325">Glycoprotein</keyword>
<dbReference type="GO" id="GO:0005886">
    <property type="term" value="C:plasma membrane"/>
    <property type="evidence" value="ECO:0007669"/>
    <property type="project" value="TreeGrafter"/>
</dbReference>
<evidence type="ECO:0000256" key="5">
    <source>
        <dbReference type="SAM" id="MobiDB-lite"/>
    </source>
</evidence>
<evidence type="ECO:0000313" key="8">
    <source>
        <dbReference type="EMBL" id="TMW65131.1"/>
    </source>
</evidence>
<dbReference type="GO" id="GO:0005789">
    <property type="term" value="C:endoplasmic reticulum membrane"/>
    <property type="evidence" value="ECO:0007669"/>
    <property type="project" value="TreeGrafter"/>
</dbReference>
<evidence type="ECO:0000256" key="1">
    <source>
        <dbReference type="ARBA" id="ARBA00004370"/>
    </source>
</evidence>
<proteinExistence type="predicted"/>
<keyword evidence="6" id="KW-1133">Transmembrane helix</keyword>
<dbReference type="OrthoDB" id="412647at2759"/>
<feature type="compositionally biased region" description="Polar residues" evidence="5">
    <location>
        <begin position="1274"/>
        <end position="1283"/>
    </location>
</feature>
<protein>
    <recommendedName>
        <fullName evidence="10">Beta-glucan synthesis-associated protein</fullName>
    </recommendedName>
</protein>
<feature type="chain" id="PRO_5035434513" description="Beta-glucan synthesis-associated protein" evidence="7">
    <location>
        <begin position="21"/>
        <end position="1294"/>
    </location>
</feature>
<dbReference type="GO" id="GO:0006078">
    <property type="term" value="P:(1-&gt;6)-beta-D-glucan biosynthetic process"/>
    <property type="evidence" value="ECO:0007669"/>
    <property type="project" value="TreeGrafter"/>
</dbReference>
<evidence type="ECO:0000256" key="4">
    <source>
        <dbReference type="ARBA" id="ARBA00023316"/>
    </source>
</evidence>
<feature type="transmembrane region" description="Helical" evidence="6">
    <location>
        <begin position="1244"/>
        <end position="1264"/>
    </location>
</feature>